<dbReference type="Proteomes" id="UP000326924">
    <property type="component" value="Unassembled WGS sequence"/>
</dbReference>
<dbReference type="EMBL" id="VXIS01000181">
    <property type="protein sequence ID" value="KAA8898650.1"/>
    <property type="molecule type" value="Genomic_DNA"/>
</dbReference>
<protein>
    <submittedName>
        <fullName evidence="2">Uncharacterized protein</fullName>
    </submittedName>
</protein>
<name>A0A5J5EPK7_9PEZI</name>
<feature type="region of interest" description="Disordered" evidence="1">
    <location>
        <begin position="1"/>
        <end position="131"/>
    </location>
</feature>
<feature type="compositionally biased region" description="Low complexity" evidence="1">
    <location>
        <begin position="37"/>
        <end position="58"/>
    </location>
</feature>
<organism evidence="2 3">
    <name type="scientific">Sphaerosporella brunnea</name>
    <dbReference type="NCBI Taxonomy" id="1250544"/>
    <lineage>
        <taxon>Eukaryota</taxon>
        <taxon>Fungi</taxon>
        <taxon>Dikarya</taxon>
        <taxon>Ascomycota</taxon>
        <taxon>Pezizomycotina</taxon>
        <taxon>Pezizomycetes</taxon>
        <taxon>Pezizales</taxon>
        <taxon>Pyronemataceae</taxon>
        <taxon>Sphaerosporella</taxon>
    </lineage>
</organism>
<gene>
    <name evidence="2" type="ORF">FN846DRAFT_962127</name>
</gene>
<evidence type="ECO:0000313" key="2">
    <source>
        <dbReference type="EMBL" id="KAA8898650.1"/>
    </source>
</evidence>
<feature type="compositionally biased region" description="Polar residues" evidence="1">
    <location>
        <begin position="101"/>
        <end position="123"/>
    </location>
</feature>
<dbReference type="InParanoid" id="A0A5J5EPK7"/>
<feature type="compositionally biased region" description="Basic and acidic residues" evidence="1">
    <location>
        <begin position="76"/>
        <end position="90"/>
    </location>
</feature>
<sequence>MRSGRGAVLMGRYRDENQKKAKAQKRRKNKKKKKQTKASPSGAGSSSVPPDDSLLDVVDQLKAVDLGESGDDNSAPDDRSNLEPIPDTKGKGKQVHIGNDLGQSLKTASPRSQKQPTHTGNQPNHDDPKNPLIKLYNLETGLLEEHRVARAYGNQDMYRDLDASDANHVEKKLAVLEQAASQVVRRIKEAQKAGTMTIDLVRADLNCLRKFLFVMKYRNSLLWKKYSISMEEYDAIDKPQLQLFMKSCGFTKPAQVWLHTLKTILDTPIDARGDWKRVLLGKAFEPDALWFFLHMTESYLALCQPDHPDDEFVITENGFGINEGPTSETVALDPETGVATSKYGAYTEYHKIAPLSPRLLLVLRSNFLRKGNEHLLREIRAGPAVANTPSLFEDLELTPAVPCYVVQAAETFEAKDEHVFTFKIQKISREYTDLFNAMMFEEARDSITWASDKATQRSLKTFLEHPKFQHPSSYLTHKREAKSRLLGLLEGSEPKIPARPPGNPFERVAEEFATKPELRVYFKLGGKPSTVMFDIRRASELSHQRRESADRAPQGPQHVEARNAGLRREMLEFSQQPSPVIYLHIKMWRANANVAREKLTGQAPQVDDKLADLLGPGPEDLVGNLASIIDEKHRSRLMLEASMKVFFRDIHRRRITQLRMGKEQSASLMVQNERALFAQWGGIKTSYFLENSEFYSDIGKKIMDPRRSKKTDADMDDLFSDDLIQRIQLKMVGFIEAVFLTANNSSEERQWLNELLWDALYWWPEGVMPLLDEMGKNCAVM</sequence>
<feature type="compositionally biased region" description="Basic residues" evidence="1">
    <location>
        <begin position="20"/>
        <end position="36"/>
    </location>
</feature>
<comment type="caution">
    <text evidence="2">The sequence shown here is derived from an EMBL/GenBank/DDBJ whole genome shotgun (WGS) entry which is preliminary data.</text>
</comment>
<dbReference type="Pfam" id="PF14022">
    <property type="entry name" value="DUF4238"/>
    <property type="match status" value="1"/>
</dbReference>
<keyword evidence="3" id="KW-1185">Reference proteome</keyword>
<dbReference type="AlphaFoldDB" id="A0A5J5EPK7"/>
<proteinExistence type="predicted"/>
<evidence type="ECO:0000313" key="3">
    <source>
        <dbReference type="Proteomes" id="UP000326924"/>
    </source>
</evidence>
<accession>A0A5J5EPK7</accession>
<dbReference type="OrthoDB" id="5340163at2759"/>
<evidence type="ECO:0000256" key="1">
    <source>
        <dbReference type="SAM" id="MobiDB-lite"/>
    </source>
</evidence>
<dbReference type="InterPro" id="IPR025332">
    <property type="entry name" value="DUF4238"/>
</dbReference>
<reference evidence="2 3" key="1">
    <citation type="submission" date="2019-09" db="EMBL/GenBank/DDBJ databases">
        <title>Draft genome of the ectomycorrhizal ascomycete Sphaerosporella brunnea.</title>
        <authorList>
            <consortium name="DOE Joint Genome Institute"/>
            <person name="Benucci G.M."/>
            <person name="Marozzi G."/>
            <person name="Antonielli L."/>
            <person name="Sanchez S."/>
            <person name="Marco P."/>
            <person name="Wang X."/>
            <person name="Falini L.B."/>
            <person name="Barry K."/>
            <person name="Haridas S."/>
            <person name="Lipzen A."/>
            <person name="Labutti K."/>
            <person name="Grigoriev I.V."/>
            <person name="Murat C."/>
            <person name="Martin F."/>
            <person name="Albertini E."/>
            <person name="Donnini D."/>
            <person name="Bonito G."/>
        </authorList>
    </citation>
    <scope>NUCLEOTIDE SEQUENCE [LARGE SCALE GENOMIC DNA]</scope>
    <source>
        <strain evidence="2 3">Sb_GMNB300</strain>
    </source>
</reference>